<protein>
    <submittedName>
        <fullName evidence="5">50S ribosomal protein L1, mitochondrial, putative</fullName>
    </submittedName>
</protein>
<evidence type="ECO:0000256" key="3">
    <source>
        <dbReference type="ARBA" id="ARBA00023274"/>
    </source>
</evidence>
<dbReference type="PANTHER" id="PTHR36427">
    <property type="entry name" value="54S RIBOSOMAL PROTEIN L1, MITOCHONDRIAL"/>
    <property type="match status" value="1"/>
</dbReference>
<dbReference type="Gene3D" id="3.30.190.20">
    <property type="match status" value="1"/>
</dbReference>
<dbReference type="GO" id="GO:1990904">
    <property type="term" value="C:ribonucleoprotein complex"/>
    <property type="evidence" value="ECO:0007669"/>
    <property type="project" value="UniProtKB-KW"/>
</dbReference>
<dbReference type="CDD" id="cd00403">
    <property type="entry name" value="Ribosomal_L1"/>
    <property type="match status" value="1"/>
</dbReference>
<evidence type="ECO:0000256" key="2">
    <source>
        <dbReference type="ARBA" id="ARBA00022980"/>
    </source>
</evidence>
<evidence type="ECO:0000256" key="1">
    <source>
        <dbReference type="ARBA" id="ARBA00010531"/>
    </source>
</evidence>
<dbReference type="GO" id="GO:0005840">
    <property type="term" value="C:ribosome"/>
    <property type="evidence" value="ECO:0007669"/>
    <property type="project" value="UniProtKB-KW"/>
</dbReference>
<dbReference type="InterPro" id="IPR028364">
    <property type="entry name" value="Ribosomal_uL1/biogenesis"/>
</dbReference>
<gene>
    <name evidence="5" type="primary">RPL1</name>
    <name evidence="5" type="ORF">POWCR01_010014000</name>
</gene>
<dbReference type="VEuPathDB" id="PlasmoDB:POWCR01_010014000"/>
<feature type="region of interest" description="Disordered" evidence="4">
    <location>
        <begin position="39"/>
        <end position="94"/>
    </location>
</feature>
<dbReference type="InterPro" id="IPR023674">
    <property type="entry name" value="Ribosomal_uL1-like"/>
</dbReference>
<dbReference type="Gene3D" id="3.40.50.790">
    <property type="match status" value="1"/>
</dbReference>
<dbReference type="VEuPathDB" id="PlasmoDB:PocGH01_01018900"/>
<evidence type="ECO:0000256" key="4">
    <source>
        <dbReference type="SAM" id="MobiDB-lite"/>
    </source>
</evidence>
<comment type="similarity">
    <text evidence="1">Belongs to the universal ribosomal protein uL1 family.</text>
</comment>
<dbReference type="InterPro" id="IPR016095">
    <property type="entry name" value="Ribosomal_uL1_3-a/b-sand"/>
</dbReference>
<dbReference type="OrthoDB" id="767661at2759"/>
<sequence length="386" mass="44571">MKGLFSLVETGGWIQKSRRYDKGRTTFFVQKRGRKYIPFYDPKKKKKKKKKNEKEEDTSSRDSTGGKEEAKEMAKKVARDEEKDGARETVERRRTPFTNLMPAISPMKGVKLLLSFSSKNVSFSSEKEEKISFNLITRIDVKRESLRGMCNLAHSVDKNKKILVLVDEDNQNLKKYGAHYVGLEYINKIKNGWLDFDICITNYKNIGKILPIAKILGPKKLMPNVKSNTLVDDLKNTIEKIKSGNIIEYRSEQIEIQTYELYRHIYNFNNIDLNSIAHINVHIASTHMKTLHILDNIKCFVQEIMKNNIHSSHTEKDTKPTFTWPPVTSKKKKKMLILQNRNSHSTDGEEDNTDSFILGGYITLSNLPKIFLNPRLLHPLSDGYSL</sequence>
<evidence type="ECO:0000313" key="5">
    <source>
        <dbReference type="EMBL" id="SBT75179.1"/>
    </source>
</evidence>
<keyword evidence="2 5" id="KW-0689">Ribosomal protein</keyword>
<dbReference type="EMBL" id="LT594505">
    <property type="protein sequence ID" value="SBT75179.1"/>
    <property type="molecule type" value="Genomic_DNA"/>
</dbReference>
<name>A0A1C3KMG2_PLAOA</name>
<keyword evidence="3" id="KW-0687">Ribonucleoprotein</keyword>
<feature type="compositionally biased region" description="Basic and acidic residues" evidence="4">
    <location>
        <begin position="52"/>
        <end position="94"/>
    </location>
</feature>
<dbReference type="SUPFAM" id="SSF56808">
    <property type="entry name" value="Ribosomal protein L1"/>
    <property type="match status" value="1"/>
</dbReference>
<dbReference type="Pfam" id="PF00687">
    <property type="entry name" value="Ribosomal_L1"/>
    <property type="match status" value="1"/>
</dbReference>
<organism evidence="5 6">
    <name type="scientific">Plasmodium ovale</name>
    <name type="common">malaria parasite P. ovale</name>
    <dbReference type="NCBI Taxonomy" id="36330"/>
    <lineage>
        <taxon>Eukaryota</taxon>
        <taxon>Sar</taxon>
        <taxon>Alveolata</taxon>
        <taxon>Apicomplexa</taxon>
        <taxon>Aconoidasida</taxon>
        <taxon>Haemosporida</taxon>
        <taxon>Plasmodiidae</taxon>
        <taxon>Plasmodium</taxon>
        <taxon>Plasmodium (Plasmodium)</taxon>
    </lineage>
</organism>
<dbReference type="PANTHER" id="PTHR36427:SF3">
    <property type="entry name" value="LARGE RIBOSOMAL SUBUNIT PROTEIN UL1M"/>
    <property type="match status" value="1"/>
</dbReference>
<accession>A0A1C3KMG2</accession>
<reference evidence="5 6" key="1">
    <citation type="submission" date="2016-06" db="EMBL/GenBank/DDBJ databases">
        <authorList>
            <consortium name="Pathogen Informatics"/>
        </authorList>
    </citation>
    <scope>NUCLEOTIDE SEQUENCE [LARGE SCALE GENOMIC DNA]</scope>
    <source>
        <strain evidence="5">PowCR01</strain>
    </source>
</reference>
<dbReference type="Proteomes" id="UP000243200">
    <property type="component" value="Chromosome 1"/>
</dbReference>
<dbReference type="AlphaFoldDB" id="A0A1C3KMG2"/>
<proteinExistence type="inferred from homology"/>
<evidence type="ECO:0000313" key="6">
    <source>
        <dbReference type="Proteomes" id="UP000243200"/>
    </source>
</evidence>